<name>M1DYY5_SOLTU</name>
<reference evidence="2" key="2">
    <citation type="submission" date="2015-06" db="UniProtKB">
        <authorList>
            <consortium name="EnsemblPlants"/>
        </authorList>
    </citation>
    <scope>IDENTIFICATION</scope>
    <source>
        <strain evidence="2">DM1-3 516 R44</strain>
    </source>
</reference>
<feature type="region of interest" description="Disordered" evidence="1">
    <location>
        <begin position="225"/>
        <end position="255"/>
    </location>
</feature>
<proteinExistence type="predicted"/>
<keyword evidence="3" id="KW-1185">Reference proteome</keyword>
<protein>
    <recommendedName>
        <fullName evidence="4">Integrase core domain containing protein</fullName>
    </recommendedName>
</protein>
<dbReference type="PaxDb" id="4113-PGSC0003DMT400096655"/>
<dbReference type="PANTHER" id="PTHR33180">
    <property type="entry name" value="PHOTOSYSTEM II CP43 REACTION CENTER PROTEIN"/>
    <property type="match status" value="1"/>
</dbReference>
<accession>M1DYY5</accession>
<dbReference type="AlphaFoldDB" id="M1DYY5"/>
<dbReference type="Gramene" id="PGSC0003DMT400096655">
    <property type="protein sequence ID" value="PGSC0003DMT400096655"/>
    <property type="gene ID" value="PGSC0003DMG400046226"/>
</dbReference>
<dbReference type="GO" id="GO:0009523">
    <property type="term" value="C:photosystem II"/>
    <property type="evidence" value="ECO:0000318"/>
    <property type="project" value="GO_Central"/>
</dbReference>
<reference evidence="3" key="1">
    <citation type="journal article" date="2011" name="Nature">
        <title>Genome sequence and analysis of the tuber crop potato.</title>
        <authorList>
            <consortium name="The Potato Genome Sequencing Consortium"/>
        </authorList>
    </citation>
    <scope>NUCLEOTIDE SEQUENCE [LARGE SCALE GENOMIC DNA]</scope>
    <source>
        <strain evidence="3">cv. DM1-3 516 R44</strain>
    </source>
</reference>
<organism evidence="2 3">
    <name type="scientific">Solanum tuberosum</name>
    <name type="common">Potato</name>
    <dbReference type="NCBI Taxonomy" id="4113"/>
    <lineage>
        <taxon>Eukaryota</taxon>
        <taxon>Viridiplantae</taxon>
        <taxon>Streptophyta</taxon>
        <taxon>Embryophyta</taxon>
        <taxon>Tracheophyta</taxon>
        <taxon>Spermatophyta</taxon>
        <taxon>Magnoliopsida</taxon>
        <taxon>eudicotyledons</taxon>
        <taxon>Gunneridae</taxon>
        <taxon>Pentapetalae</taxon>
        <taxon>asterids</taxon>
        <taxon>lamiids</taxon>
        <taxon>Solanales</taxon>
        <taxon>Solanaceae</taxon>
        <taxon>Solanoideae</taxon>
        <taxon>Solaneae</taxon>
        <taxon>Solanum</taxon>
    </lineage>
</organism>
<evidence type="ECO:0000256" key="1">
    <source>
        <dbReference type="SAM" id="MobiDB-lite"/>
    </source>
</evidence>
<sequence>MLYLLFDSLTFGEKPEVAEGTQRLVERLLDCPLSAPLSPFCTVTFSGLAFLAESYMARSKVAGGNMPLEGKQKGLHLMRMQLHPGERPQNSMNGVIDGTKTLEYMKKWLAPLISDDTLKWLEVGAVIEKKDLNVAARYWVGFISKILMRAKQRQTSLLFPVLIIELSRRARVPRDAKKGVEVIPTSSNDIQRIEAEYLKDQAEKRQKASPVDPSPVVDTNSIPAEAFLPTPAHGPSGTSTATPFDVPSSSATALPPRPAAAAISRTPITQASLLWIGQLTHSADRWAARLKTTI</sequence>
<dbReference type="PANTHER" id="PTHR33180:SF31">
    <property type="entry name" value="POLYPROTEIN PROTEIN"/>
    <property type="match status" value="1"/>
</dbReference>
<evidence type="ECO:0008006" key="4">
    <source>
        <dbReference type="Google" id="ProtNLM"/>
    </source>
</evidence>
<dbReference type="InParanoid" id="M1DYY5"/>
<dbReference type="GO" id="GO:0009579">
    <property type="term" value="C:thylakoid"/>
    <property type="evidence" value="ECO:0000318"/>
    <property type="project" value="GO_Central"/>
</dbReference>
<dbReference type="HOGENOM" id="CLU_029307_12_2_1"/>
<dbReference type="EnsemblPlants" id="PGSC0003DMT400096655">
    <property type="protein sequence ID" value="PGSC0003DMT400096655"/>
    <property type="gene ID" value="PGSC0003DMG400046226"/>
</dbReference>
<evidence type="ECO:0000313" key="3">
    <source>
        <dbReference type="Proteomes" id="UP000011115"/>
    </source>
</evidence>
<evidence type="ECO:0000313" key="2">
    <source>
        <dbReference type="EnsemblPlants" id="PGSC0003DMT400096655"/>
    </source>
</evidence>
<dbReference type="Proteomes" id="UP000011115">
    <property type="component" value="Unassembled WGS sequence"/>
</dbReference>